<dbReference type="InterPro" id="IPR029039">
    <property type="entry name" value="Flavoprotein-like_sf"/>
</dbReference>
<dbReference type="Gene3D" id="3.40.50.360">
    <property type="match status" value="1"/>
</dbReference>
<feature type="domain" description="NADPH-dependent FMN reductase-like" evidence="1">
    <location>
        <begin position="5"/>
        <end position="149"/>
    </location>
</feature>
<dbReference type="GO" id="GO:0016491">
    <property type="term" value="F:oxidoreductase activity"/>
    <property type="evidence" value="ECO:0007669"/>
    <property type="project" value="InterPro"/>
</dbReference>
<sequence length="192" mass="21926">MSMYKLKVITSTVRPGRKGPAIAKWITEAANSHGFEAEMIDLGELNLPLMNEPVHPALKQYEHDYTKQWSAKIEEADAFIFVTAEYDYSYPAPLKNAIEYLVHEWAYKPSGIVSYSIGPFAGVRAVMSLKTDLLSLKNVTLAEMVNIPQLNQFVDEDNNFMADERLDKNAKIMFDQLVRWTKGMKAIREDKF</sequence>
<evidence type="ECO:0000313" key="2">
    <source>
        <dbReference type="EMBL" id="SDI83574.1"/>
    </source>
</evidence>
<name>A0A1G8NTK8_9SPHI</name>
<dbReference type="SUPFAM" id="SSF52218">
    <property type="entry name" value="Flavoproteins"/>
    <property type="match status" value="1"/>
</dbReference>
<gene>
    <name evidence="2" type="ORF">SAMN05192573_13613</name>
</gene>
<dbReference type="Pfam" id="PF03358">
    <property type="entry name" value="FMN_red"/>
    <property type="match status" value="1"/>
</dbReference>
<dbReference type="STRING" id="551996.SAMN05192573_13613"/>
<keyword evidence="3" id="KW-1185">Reference proteome</keyword>
<proteinExistence type="predicted"/>
<dbReference type="PANTHER" id="PTHR30543">
    <property type="entry name" value="CHROMATE REDUCTASE"/>
    <property type="match status" value="1"/>
</dbReference>
<dbReference type="PANTHER" id="PTHR30543:SF21">
    <property type="entry name" value="NAD(P)H-DEPENDENT FMN REDUCTASE LOT6"/>
    <property type="match status" value="1"/>
</dbReference>
<reference evidence="3" key="1">
    <citation type="submission" date="2016-10" db="EMBL/GenBank/DDBJ databases">
        <authorList>
            <person name="Varghese N."/>
            <person name="Submissions S."/>
        </authorList>
    </citation>
    <scope>NUCLEOTIDE SEQUENCE [LARGE SCALE GENOMIC DNA]</scope>
    <source>
        <strain evidence="3">Gh-67</strain>
    </source>
</reference>
<dbReference type="GO" id="GO:0005829">
    <property type="term" value="C:cytosol"/>
    <property type="evidence" value="ECO:0007669"/>
    <property type="project" value="TreeGrafter"/>
</dbReference>
<evidence type="ECO:0000259" key="1">
    <source>
        <dbReference type="Pfam" id="PF03358"/>
    </source>
</evidence>
<dbReference type="GO" id="GO:0010181">
    <property type="term" value="F:FMN binding"/>
    <property type="evidence" value="ECO:0007669"/>
    <property type="project" value="TreeGrafter"/>
</dbReference>
<dbReference type="InterPro" id="IPR050712">
    <property type="entry name" value="NAD(P)H-dep_reductase"/>
</dbReference>
<protein>
    <submittedName>
        <fullName evidence="2">NAD(P)H-dependent FMN reductase</fullName>
    </submittedName>
</protein>
<dbReference type="AlphaFoldDB" id="A0A1G8NTK8"/>
<dbReference type="InterPro" id="IPR005025">
    <property type="entry name" value="FMN_Rdtase-like_dom"/>
</dbReference>
<accession>A0A1G8NTK8</accession>
<organism evidence="2 3">
    <name type="scientific">Mucilaginibacter gossypii</name>
    <dbReference type="NCBI Taxonomy" id="551996"/>
    <lineage>
        <taxon>Bacteria</taxon>
        <taxon>Pseudomonadati</taxon>
        <taxon>Bacteroidota</taxon>
        <taxon>Sphingobacteriia</taxon>
        <taxon>Sphingobacteriales</taxon>
        <taxon>Sphingobacteriaceae</taxon>
        <taxon>Mucilaginibacter</taxon>
    </lineage>
</organism>
<dbReference type="Proteomes" id="UP000199705">
    <property type="component" value="Unassembled WGS sequence"/>
</dbReference>
<dbReference type="EMBL" id="FNCG01000036">
    <property type="protein sequence ID" value="SDI83574.1"/>
    <property type="molecule type" value="Genomic_DNA"/>
</dbReference>
<evidence type="ECO:0000313" key="3">
    <source>
        <dbReference type="Proteomes" id="UP000199705"/>
    </source>
</evidence>